<feature type="region of interest" description="Disordered" evidence="1">
    <location>
        <begin position="1"/>
        <end position="159"/>
    </location>
</feature>
<feature type="region of interest" description="Disordered" evidence="1">
    <location>
        <begin position="386"/>
        <end position="405"/>
    </location>
</feature>
<dbReference type="EMBL" id="AZNF01000005">
    <property type="protein sequence ID" value="KID66598.1"/>
    <property type="molecule type" value="Genomic_DNA"/>
</dbReference>
<dbReference type="VEuPathDB" id="FungiDB:MAN_04879"/>
<dbReference type="OrthoDB" id="3365399at2759"/>
<name>A0A0B4F7Y2_METAF</name>
<evidence type="ECO:0000256" key="1">
    <source>
        <dbReference type="SAM" id="MobiDB-lite"/>
    </source>
</evidence>
<dbReference type="SUPFAM" id="SSF54236">
    <property type="entry name" value="Ubiquitin-like"/>
    <property type="match status" value="1"/>
</dbReference>
<dbReference type="AlphaFoldDB" id="A0A0B4F7Y2"/>
<evidence type="ECO:0000313" key="4">
    <source>
        <dbReference type="Proteomes" id="UP000031186"/>
    </source>
</evidence>
<feature type="compositionally biased region" description="Basic and acidic residues" evidence="1">
    <location>
        <begin position="73"/>
        <end position="90"/>
    </location>
</feature>
<sequence>MMGEEASPSRPKAKKLPFKPTALRKSASQRLATPSDDTNADDDGLDLFRRSKEMEPIVAADRERRMKKKRKQKQEEEARRKSVESAKRPLDDDDEEIDVQAAMGSHESPRVAMRSTPVGCSPKDGDVMASKLVTPPASKRTRLDSTPSKSTNLDMENTDMSLADSPSARLLRSHTKPTTSGSLHLVARTPKAAPIVLVDSDDDNDGGDVQIARSTKQREASVEVYETSFMATEEEDEFSEYVRRAEEQRAQNQAMLRVGEDGEATKDRIEILVTSEVPGAKPCCFKFLFDKQLRLARNTWLTLQHHKGILKDVQKEEDIVLTFNKQKVYIFSTLLTLGIRPEGNGRAVVDGNGSKGLVDGRTRVHMEAWTVDLFHEMERERELKRKREAGELSDEDEPAAAEEPPAPEVKIRVILKSRNLEDVNLTVRPETTVETLITGFRTQRSMGSDKDVGLWFDGDRLEEHVTMDEADIHDMDTIDVHVR</sequence>
<dbReference type="InterPro" id="IPR000626">
    <property type="entry name" value="Ubiquitin-like_dom"/>
</dbReference>
<proteinExistence type="predicted"/>
<organism evidence="3 4">
    <name type="scientific">Metarhizium anisopliae (strain ARSEF 549)</name>
    <dbReference type="NCBI Taxonomy" id="3151832"/>
    <lineage>
        <taxon>Eukaryota</taxon>
        <taxon>Fungi</taxon>
        <taxon>Dikarya</taxon>
        <taxon>Ascomycota</taxon>
        <taxon>Pezizomycotina</taxon>
        <taxon>Sordariomycetes</taxon>
        <taxon>Hypocreomycetidae</taxon>
        <taxon>Hypocreales</taxon>
        <taxon>Clavicipitaceae</taxon>
        <taxon>Metarhizium</taxon>
    </lineage>
</organism>
<feature type="non-terminal residue" evidence="3">
    <location>
        <position position="1"/>
    </location>
</feature>
<evidence type="ECO:0000313" key="3">
    <source>
        <dbReference type="EMBL" id="KID66598.1"/>
    </source>
</evidence>
<accession>A0A0B4F7Y2</accession>
<protein>
    <submittedName>
        <fullName evidence="3">Ubiquitin</fullName>
    </submittedName>
</protein>
<dbReference type="Pfam" id="PF11976">
    <property type="entry name" value="Rad60-SLD"/>
    <property type="match status" value="1"/>
</dbReference>
<feature type="domain" description="Ubiquitin-like" evidence="2">
    <location>
        <begin position="411"/>
        <end position="483"/>
    </location>
</feature>
<feature type="compositionally biased region" description="Polar residues" evidence="1">
    <location>
        <begin position="144"/>
        <end position="159"/>
    </location>
</feature>
<dbReference type="HOGENOM" id="CLU_032739_1_0_1"/>
<evidence type="ECO:0000259" key="2">
    <source>
        <dbReference type="PROSITE" id="PS50053"/>
    </source>
</evidence>
<dbReference type="Proteomes" id="UP000031186">
    <property type="component" value="Unassembled WGS sequence"/>
</dbReference>
<comment type="caution">
    <text evidence="3">The sequence shown here is derived from an EMBL/GenBank/DDBJ whole genome shotgun (WGS) entry which is preliminary data.</text>
</comment>
<dbReference type="PROSITE" id="PS50053">
    <property type="entry name" value="UBIQUITIN_2"/>
    <property type="match status" value="1"/>
</dbReference>
<gene>
    <name evidence="3" type="ORF">MAN_04879</name>
</gene>
<dbReference type="InterPro" id="IPR029071">
    <property type="entry name" value="Ubiquitin-like_domsf"/>
</dbReference>
<dbReference type="InterPro" id="IPR022617">
    <property type="entry name" value="Rad60/SUMO-like_dom"/>
</dbReference>
<keyword evidence="4" id="KW-1185">Reference proteome</keyword>
<reference evidence="3 4" key="1">
    <citation type="journal article" date="2014" name="Proc. Natl. Acad. Sci. U.S.A.">
        <title>Trajectory and genomic determinants of fungal-pathogen speciation and host adaptation.</title>
        <authorList>
            <person name="Hu X."/>
            <person name="Xiao G."/>
            <person name="Zheng P."/>
            <person name="Shang Y."/>
            <person name="Su Y."/>
            <person name="Zhang X."/>
            <person name="Liu X."/>
            <person name="Zhan S."/>
            <person name="St Leger R.J."/>
            <person name="Wang C."/>
        </authorList>
    </citation>
    <scope>NUCLEOTIDE SEQUENCE [LARGE SCALE GENOMIC DNA]</scope>
    <source>
        <strain evidence="3 4">ARSEF 549</strain>
    </source>
</reference>
<feature type="compositionally biased region" description="Basic and acidic residues" evidence="1">
    <location>
        <begin position="46"/>
        <end position="64"/>
    </location>
</feature>
<feature type="compositionally biased region" description="Acidic residues" evidence="1">
    <location>
        <begin position="391"/>
        <end position="400"/>
    </location>
</feature>
<dbReference type="Gene3D" id="3.10.20.90">
    <property type="entry name" value="Phosphatidylinositol 3-kinase Catalytic Subunit, Chain A, domain 1"/>
    <property type="match status" value="1"/>
</dbReference>